<feature type="compositionally biased region" description="Pro residues" evidence="1">
    <location>
        <begin position="73"/>
        <end position="87"/>
    </location>
</feature>
<proteinExistence type="predicted"/>
<name>A0A7W7ZN65_9BACT</name>
<organism evidence="2 3">
    <name type="scientific">Granulicella mallensis</name>
    <dbReference type="NCBI Taxonomy" id="940614"/>
    <lineage>
        <taxon>Bacteria</taxon>
        <taxon>Pseudomonadati</taxon>
        <taxon>Acidobacteriota</taxon>
        <taxon>Terriglobia</taxon>
        <taxon>Terriglobales</taxon>
        <taxon>Acidobacteriaceae</taxon>
        <taxon>Granulicella</taxon>
    </lineage>
</organism>
<sequence length="116" mass="12633">MPSTLPERRLVLPSMATTSTPSAGRRLQIPARRSDRTAVRTYHAKGYPWPTECTRATNPAFPWPTTQSLQTYPLPPKPRSPPPPTTPPNCALPCPFAVDLGSIQTHPPIAADLLSP</sequence>
<accession>A0A7W7ZN65</accession>
<protein>
    <submittedName>
        <fullName evidence="2">Uncharacterized protein</fullName>
    </submittedName>
</protein>
<evidence type="ECO:0000256" key="1">
    <source>
        <dbReference type="SAM" id="MobiDB-lite"/>
    </source>
</evidence>
<reference evidence="2 3" key="1">
    <citation type="submission" date="2020-08" db="EMBL/GenBank/DDBJ databases">
        <title>Genomic Encyclopedia of Type Strains, Phase IV (KMG-V): Genome sequencing to study the core and pangenomes of soil and plant-associated prokaryotes.</title>
        <authorList>
            <person name="Whitman W."/>
        </authorList>
    </citation>
    <scope>NUCLEOTIDE SEQUENCE [LARGE SCALE GENOMIC DNA]</scope>
    <source>
        <strain evidence="2 3">X5P3</strain>
    </source>
</reference>
<evidence type="ECO:0000313" key="2">
    <source>
        <dbReference type="EMBL" id="MBB5063025.1"/>
    </source>
</evidence>
<gene>
    <name evidence="2" type="ORF">HDF15_001365</name>
</gene>
<comment type="caution">
    <text evidence="2">The sequence shown here is derived from an EMBL/GenBank/DDBJ whole genome shotgun (WGS) entry which is preliminary data.</text>
</comment>
<dbReference type="AlphaFoldDB" id="A0A7W7ZN65"/>
<dbReference type="Proteomes" id="UP000584867">
    <property type="component" value="Unassembled WGS sequence"/>
</dbReference>
<evidence type="ECO:0000313" key="3">
    <source>
        <dbReference type="Proteomes" id="UP000584867"/>
    </source>
</evidence>
<feature type="region of interest" description="Disordered" evidence="1">
    <location>
        <begin position="48"/>
        <end position="92"/>
    </location>
</feature>
<dbReference type="EMBL" id="JACHIO010000005">
    <property type="protein sequence ID" value="MBB5063025.1"/>
    <property type="molecule type" value="Genomic_DNA"/>
</dbReference>